<organism evidence="2 3">
    <name type="scientific">Psilocybe cyanescens</name>
    <dbReference type="NCBI Taxonomy" id="93625"/>
    <lineage>
        <taxon>Eukaryota</taxon>
        <taxon>Fungi</taxon>
        <taxon>Dikarya</taxon>
        <taxon>Basidiomycota</taxon>
        <taxon>Agaricomycotina</taxon>
        <taxon>Agaricomycetes</taxon>
        <taxon>Agaricomycetidae</taxon>
        <taxon>Agaricales</taxon>
        <taxon>Agaricineae</taxon>
        <taxon>Strophariaceae</taxon>
        <taxon>Psilocybe</taxon>
    </lineage>
</organism>
<feature type="compositionally biased region" description="Acidic residues" evidence="1">
    <location>
        <begin position="170"/>
        <end position="182"/>
    </location>
</feature>
<dbReference type="Proteomes" id="UP000283269">
    <property type="component" value="Unassembled WGS sequence"/>
</dbReference>
<dbReference type="GO" id="GO:0005666">
    <property type="term" value="C:RNA polymerase III complex"/>
    <property type="evidence" value="ECO:0007669"/>
    <property type="project" value="TreeGrafter"/>
</dbReference>
<dbReference type="STRING" id="93625.A0A409XF52"/>
<keyword evidence="3" id="KW-1185">Reference proteome</keyword>
<comment type="caution">
    <text evidence="2">The sequence shown here is derived from an EMBL/GenBank/DDBJ whole genome shotgun (WGS) entry which is preliminary data.</text>
</comment>
<dbReference type="Pfam" id="PF04801">
    <property type="entry name" value="RPC5"/>
    <property type="match status" value="1"/>
</dbReference>
<dbReference type="PANTHER" id="PTHR12069">
    <property type="entry name" value="DNA-DIRECTED RNA POLYMERASES III 80 KDA POLYPEPTIDE RNA POLYMERASE III SUBUNIT 5"/>
    <property type="match status" value="1"/>
</dbReference>
<protein>
    <submittedName>
        <fullName evidence="2">Uncharacterized protein</fullName>
    </submittedName>
</protein>
<feature type="region of interest" description="Disordered" evidence="1">
    <location>
        <begin position="84"/>
        <end position="114"/>
    </location>
</feature>
<evidence type="ECO:0000313" key="2">
    <source>
        <dbReference type="EMBL" id="PPQ89396.1"/>
    </source>
</evidence>
<reference evidence="2 3" key="1">
    <citation type="journal article" date="2018" name="Evol. Lett.">
        <title>Horizontal gene cluster transfer increased hallucinogenic mushroom diversity.</title>
        <authorList>
            <person name="Reynolds H.T."/>
            <person name="Vijayakumar V."/>
            <person name="Gluck-Thaler E."/>
            <person name="Korotkin H.B."/>
            <person name="Matheny P.B."/>
            <person name="Slot J.C."/>
        </authorList>
    </citation>
    <scope>NUCLEOTIDE SEQUENCE [LARGE SCALE GENOMIC DNA]</scope>
    <source>
        <strain evidence="2 3">2631</strain>
    </source>
</reference>
<dbReference type="EMBL" id="NHYD01001887">
    <property type="protein sequence ID" value="PPQ89396.1"/>
    <property type="molecule type" value="Genomic_DNA"/>
</dbReference>
<proteinExistence type="predicted"/>
<accession>A0A409XF52</accession>
<dbReference type="InterPro" id="IPR006886">
    <property type="entry name" value="RNA_pol_III_Rpc5"/>
</dbReference>
<name>A0A409XF52_PSICY</name>
<dbReference type="InParanoid" id="A0A409XF52"/>
<dbReference type="AlphaFoldDB" id="A0A409XF52"/>
<dbReference type="PANTHER" id="PTHR12069:SF0">
    <property type="entry name" value="DNA-DIRECTED RNA POLYMERASE III SUBUNIT RPC5"/>
    <property type="match status" value="1"/>
</dbReference>
<gene>
    <name evidence="2" type="ORF">CVT25_002214</name>
</gene>
<dbReference type="FunCoup" id="A0A409XF52">
    <property type="interactions" value="39"/>
</dbReference>
<dbReference type="GO" id="GO:0042797">
    <property type="term" value="P:tRNA transcription by RNA polymerase III"/>
    <property type="evidence" value="ECO:0007669"/>
    <property type="project" value="TreeGrafter"/>
</dbReference>
<sequence>MDVEENDELVSVLPIHYSESLSPNLHIHQFPLLTRPLQAPPSAILSGKRINARIKHRSRRIEIHVPVDTRPEVYNVEKSKEFGAGRLEDDREKNQERVDKNREDEDPRVSEVRLRSEEIPRRGVHVLGIVRDGKLHLHPVQETHQLRPTLTYLDILSRKNRRSRGGGSDSDSDDGPPPDPDEVAPVPTTKKEKKAAGDAKEVHVSARKSEDQGGQSGLSTVRREMLQIIRVEEDEKWEDLQFCDVTVSRLQNLHFFLVLISTDQSSVAFESVFSQSDEVLECSTNISTFLKSIDGL</sequence>
<evidence type="ECO:0000256" key="1">
    <source>
        <dbReference type="SAM" id="MobiDB-lite"/>
    </source>
</evidence>
<feature type="compositionally biased region" description="Basic and acidic residues" evidence="1">
    <location>
        <begin position="194"/>
        <end position="211"/>
    </location>
</feature>
<dbReference type="OrthoDB" id="340681at2759"/>
<feature type="region of interest" description="Disordered" evidence="1">
    <location>
        <begin position="157"/>
        <end position="219"/>
    </location>
</feature>
<evidence type="ECO:0000313" key="3">
    <source>
        <dbReference type="Proteomes" id="UP000283269"/>
    </source>
</evidence>